<dbReference type="RefSeq" id="WP_075629253.1">
    <property type="nucleotide sequence ID" value="NZ_FOAM01000013.1"/>
</dbReference>
<comment type="caution">
    <text evidence="2">The sequence shown here is derived from an EMBL/GenBank/DDBJ whole genome shotgun (WGS) entry which is preliminary data.</text>
</comment>
<dbReference type="CDD" id="cd04301">
    <property type="entry name" value="NAT_SF"/>
    <property type="match status" value="1"/>
</dbReference>
<name>A0A1Q9ARI0_9HYPH</name>
<evidence type="ECO:0000313" key="3">
    <source>
        <dbReference type="Proteomes" id="UP000186364"/>
    </source>
</evidence>
<dbReference type="Gene3D" id="3.40.630.30">
    <property type="match status" value="1"/>
</dbReference>
<sequence length="188" mass="21009">MSLAIRPVRFDDRAAITDIHVRQSQRTYAHFLPATYLLEVVPVEKQALWQDRIVETGAAPNVLIRVAESEEGLVAGFACFVLKPEDPWGVYLHNLYVDTPFAGQGLGRKLFRAGLVDLPEDARDRPVHLTAFAENRKACALYDRLGGVIGERWMTERADCPPIETLRYCWPDRQTALAGLAGVLHAQA</sequence>
<dbReference type="InterPro" id="IPR000182">
    <property type="entry name" value="GNAT_dom"/>
</dbReference>
<dbReference type="Proteomes" id="UP000186364">
    <property type="component" value="Unassembled WGS sequence"/>
</dbReference>
<dbReference type="OrthoDB" id="9799154at2"/>
<dbReference type="Pfam" id="PF00583">
    <property type="entry name" value="Acetyltransf_1"/>
    <property type="match status" value="1"/>
</dbReference>
<evidence type="ECO:0000259" key="1">
    <source>
        <dbReference type="PROSITE" id="PS51186"/>
    </source>
</evidence>
<gene>
    <name evidence="2" type="ORF">BJF93_05220</name>
</gene>
<feature type="domain" description="N-acetyltransferase" evidence="1">
    <location>
        <begin position="3"/>
        <end position="167"/>
    </location>
</feature>
<accession>A0A1Q9ARI0</accession>
<evidence type="ECO:0000313" key="2">
    <source>
        <dbReference type="EMBL" id="OLP58042.1"/>
    </source>
</evidence>
<dbReference type="GO" id="GO:0016747">
    <property type="term" value="F:acyltransferase activity, transferring groups other than amino-acyl groups"/>
    <property type="evidence" value="ECO:0007669"/>
    <property type="project" value="InterPro"/>
</dbReference>
<dbReference type="AlphaFoldDB" id="A0A1Q9ARI0"/>
<dbReference type="PROSITE" id="PS51186">
    <property type="entry name" value="GNAT"/>
    <property type="match status" value="1"/>
</dbReference>
<dbReference type="SUPFAM" id="SSF55729">
    <property type="entry name" value="Acyl-CoA N-acyltransferases (Nat)"/>
    <property type="match status" value="1"/>
</dbReference>
<organism evidence="2 3">
    <name type="scientific">Xaviernesmea oryzae</name>
    <dbReference type="NCBI Taxonomy" id="464029"/>
    <lineage>
        <taxon>Bacteria</taxon>
        <taxon>Pseudomonadati</taxon>
        <taxon>Pseudomonadota</taxon>
        <taxon>Alphaproteobacteria</taxon>
        <taxon>Hyphomicrobiales</taxon>
        <taxon>Rhizobiaceae</taxon>
        <taxon>Rhizobium/Agrobacterium group</taxon>
        <taxon>Xaviernesmea</taxon>
    </lineage>
</organism>
<keyword evidence="3" id="KW-1185">Reference proteome</keyword>
<proteinExistence type="predicted"/>
<dbReference type="InterPro" id="IPR016181">
    <property type="entry name" value="Acyl_CoA_acyltransferase"/>
</dbReference>
<protein>
    <recommendedName>
        <fullName evidence="1">N-acetyltransferase domain-containing protein</fullName>
    </recommendedName>
</protein>
<reference evidence="2 3" key="1">
    <citation type="submission" date="2016-09" db="EMBL/GenBank/DDBJ databases">
        <title>Rhizobium sp. nov., a novel species isolated from the rice rhizosphere.</title>
        <authorList>
            <person name="Zhao J."/>
            <person name="Zhang X."/>
        </authorList>
    </citation>
    <scope>NUCLEOTIDE SEQUENCE [LARGE SCALE GENOMIC DNA]</scope>
    <source>
        <strain evidence="2 3">1.7048</strain>
    </source>
</reference>
<dbReference type="EMBL" id="MKIP01000058">
    <property type="protein sequence ID" value="OLP58042.1"/>
    <property type="molecule type" value="Genomic_DNA"/>
</dbReference>